<dbReference type="Proteomes" id="UP000242144">
    <property type="component" value="Unassembled WGS sequence"/>
</dbReference>
<dbReference type="InterPro" id="IPR027417">
    <property type="entry name" value="P-loop_NTPase"/>
</dbReference>
<dbReference type="EMBL" id="PZCM01000003">
    <property type="protein sequence ID" value="PTG28257.1"/>
    <property type="molecule type" value="Genomic_DNA"/>
</dbReference>
<proteinExistence type="predicted"/>
<evidence type="ECO:0000313" key="8">
    <source>
        <dbReference type="EMBL" id="PTG69902.1"/>
    </source>
</evidence>
<dbReference type="SMART" id="SM00382">
    <property type="entry name" value="AAA"/>
    <property type="match status" value="1"/>
</dbReference>
<dbReference type="Proteomes" id="UP000242704">
    <property type="component" value="Unassembled WGS sequence"/>
</dbReference>
<name>A0AAE5W971_STACR</name>
<evidence type="ECO:0000313" key="6">
    <source>
        <dbReference type="EMBL" id="PTG15765.1"/>
    </source>
</evidence>
<sequence length="208" mass="23806">MLNIYIKHHVNRHLIQLNIHTENPKIYAIAGVSGVGKTTLLNMIAGLRTPEEGRIQIGTRTLLDTQKKLTLPTQKRKVGYLFQDYQLFPHMTVLQNIEFMHPEKAHVAKLCDALKIEHLKHVYPDRCSGGERQRVALARALSQKPDLLLLDEPFSSLDDDTKEESMALIQNIFAEWQIPIIFVTHSKYEASQLAHETLHIKVTESEIL</sequence>
<evidence type="ECO:0000256" key="2">
    <source>
        <dbReference type="ARBA" id="ARBA00022741"/>
    </source>
</evidence>
<dbReference type="InterPro" id="IPR050093">
    <property type="entry name" value="ABC_SmlMolc_Importer"/>
</dbReference>
<evidence type="ECO:0000313" key="9">
    <source>
        <dbReference type="Proteomes" id="UP000242008"/>
    </source>
</evidence>
<dbReference type="GeneID" id="93654962"/>
<dbReference type="PANTHER" id="PTHR42781:SF4">
    <property type="entry name" value="SPERMIDINE_PUTRESCINE IMPORT ATP-BINDING PROTEIN POTA"/>
    <property type="match status" value="1"/>
</dbReference>
<dbReference type="EMBL" id="PZBZ01000014">
    <property type="protein sequence ID" value="PTG15765.1"/>
    <property type="molecule type" value="Genomic_DNA"/>
</dbReference>
<dbReference type="Pfam" id="PF00005">
    <property type="entry name" value="ABC_tran"/>
    <property type="match status" value="1"/>
</dbReference>
<evidence type="ECO:0000313" key="11">
    <source>
        <dbReference type="Proteomes" id="UP000242704"/>
    </source>
</evidence>
<reference evidence="6" key="2">
    <citation type="submission" date="2018-03" db="EMBL/GenBank/DDBJ databases">
        <authorList>
            <person name="Naushad S."/>
        </authorList>
    </citation>
    <scope>NUCLEOTIDE SEQUENCE</scope>
    <source>
        <strain evidence="7">SNUC 105</strain>
        <strain evidence="8">SNUC 1363</strain>
        <strain evidence="6">SNUC 505</strain>
    </source>
</reference>
<dbReference type="GO" id="GO:0005524">
    <property type="term" value="F:ATP binding"/>
    <property type="evidence" value="ECO:0007669"/>
    <property type="project" value="UniProtKB-KW"/>
</dbReference>
<gene>
    <name evidence="7" type="ORF">BU638_03975</name>
    <name evidence="6" type="ORF">BU653_03460</name>
    <name evidence="8" type="ORF">BU676_05860</name>
    <name evidence="5" type="ORF">RCF65_00335</name>
</gene>
<evidence type="ECO:0000259" key="4">
    <source>
        <dbReference type="PROSITE" id="PS50893"/>
    </source>
</evidence>
<keyword evidence="9" id="KW-1185">Reference proteome</keyword>
<protein>
    <submittedName>
        <fullName evidence="5">ATP-binding cassette domain-containing protein</fullName>
    </submittedName>
    <submittedName>
        <fullName evidence="6">Molybdenum ABC transporter ATP-binding protein</fullName>
    </submittedName>
</protein>
<dbReference type="AlphaFoldDB" id="A0AAE5W971"/>
<dbReference type="Proteomes" id="UP001240157">
    <property type="component" value="Unassembled WGS sequence"/>
</dbReference>
<dbReference type="PROSITE" id="PS50893">
    <property type="entry name" value="ABC_TRANSPORTER_2"/>
    <property type="match status" value="1"/>
</dbReference>
<keyword evidence="1" id="KW-0813">Transport</keyword>
<evidence type="ECO:0000313" key="7">
    <source>
        <dbReference type="EMBL" id="PTG28257.1"/>
    </source>
</evidence>
<dbReference type="Proteomes" id="UP000242008">
    <property type="component" value="Unassembled WGS sequence"/>
</dbReference>
<dbReference type="EMBL" id="PZAO01000010">
    <property type="protein sequence ID" value="PTG69902.1"/>
    <property type="molecule type" value="Genomic_DNA"/>
</dbReference>
<keyword evidence="2" id="KW-0547">Nucleotide-binding</keyword>
<accession>A0AAE5W971</accession>
<dbReference type="RefSeq" id="WP_037574842.1">
    <property type="nucleotide sequence ID" value="NZ_BMDK01000002.1"/>
</dbReference>
<evidence type="ECO:0000313" key="12">
    <source>
        <dbReference type="Proteomes" id="UP001240157"/>
    </source>
</evidence>
<dbReference type="InterPro" id="IPR017871">
    <property type="entry name" value="ABC_transporter-like_CS"/>
</dbReference>
<organism evidence="6 11">
    <name type="scientific">Staphylococcus chromogenes</name>
    <name type="common">Staphylococcus hyicus subsp. chromogenes</name>
    <dbReference type="NCBI Taxonomy" id="46126"/>
    <lineage>
        <taxon>Bacteria</taxon>
        <taxon>Bacillati</taxon>
        <taxon>Bacillota</taxon>
        <taxon>Bacilli</taxon>
        <taxon>Bacillales</taxon>
        <taxon>Staphylococcaceae</taxon>
        <taxon>Staphylococcus</taxon>
    </lineage>
</organism>
<keyword evidence="3 6" id="KW-0067">ATP-binding</keyword>
<comment type="caution">
    <text evidence="6">The sequence shown here is derived from an EMBL/GenBank/DDBJ whole genome shotgun (WGS) entry which is preliminary data.</text>
</comment>
<dbReference type="GO" id="GO:0016887">
    <property type="term" value="F:ATP hydrolysis activity"/>
    <property type="evidence" value="ECO:0007669"/>
    <property type="project" value="InterPro"/>
</dbReference>
<dbReference type="PANTHER" id="PTHR42781">
    <property type="entry name" value="SPERMIDINE/PUTRESCINE IMPORT ATP-BINDING PROTEIN POTA"/>
    <property type="match status" value="1"/>
</dbReference>
<evidence type="ECO:0000256" key="1">
    <source>
        <dbReference type="ARBA" id="ARBA00022448"/>
    </source>
</evidence>
<dbReference type="InterPro" id="IPR003439">
    <property type="entry name" value="ABC_transporter-like_ATP-bd"/>
</dbReference>
<dbReference type="PROSITE" id="PS00211">
    <property type="entry name" value="ABC_TRANSPORTER_1"/>
    <property type="match status" value="1"/>
</dbReference>
<dbReference type="SUPFAM" id="SSF52540">
    <property type="entry name" value="P-loop containing nucleoside triphosphate hydrolases"/>
    <property type="match status" value="1"/>
</dbReference>
<feature type="domain" description="ABC transporter" evidence="4">
    <location>
        <begin position="4"/>
        <end position="207"/>
    </location>
</feature>
<evidence type="ECO:0000256" key="3">
    <source>
        <dbReference type="ARBA" id="ARBA00022840"/>
    </source>
</evidence>
<dbReference type="InterPro" id="IPR003593">
    <property type="entry name" value="AAA+_ATPase"/>
</dbReference>
<dbReference type="EMBL" id="JAVGJF010000001">
    <property type="protein sequence ID" value="MDQ7174430.1"/>
    <property type="molecule type" value="Genomic_DNA"/>
</dbReference>
<evidence type="ECO:0000313" key="10">
    <source>
        <dbReference type="Proteomes" id="UP000242144"/>
    </source>
</evidence>
<reference evidence="9 10" key="1">
    <citation type="journal article" date="2016" name="Front. Microbiol.">
        <title>Comprehensive Phylogenetic Analysis of Bovine Non-aureus Staphylococci Species Based on Whole-Genome Sequencing.</title>
        <authorList>
            <person name="Naushad S."/>
            <person name="Barkema H.W."/>
            <person name="Luby C."/>
            <person name="Condas L.A."/>
            <person name="Nobrega D.B."/>
            <person name="Carson D.A."/>
            <person name="De Buck J."/>
        </authorList>
    </citation>
    <scope>NUCLEOTIDE SEQUENCE [LARGE SCALE GENOMIC DNA]</scope>
    <source>
        <strain evidence="7 10">SNUC 105</strain>
        <strain evidence="8 9">SNUC 1363</strain>
        <strain evidence="6 11">SNUC 505</strain>
    </source>
</reference>
<reference evidence="5 12" key="3">
    <citation type="submission" date="2023-08" db="EMBL/GenBank/DDBJ databases">
        <title>Whole genome sequencing of Staphylococcus chromogenes NNSch 2386.</title>
        <authorList>
            <person name="Kropotov V.S."/>
            <person name="Boriskina E.V."/>
            <person name="Gordinskaya N.A."/>
            <person name="Shkurkina I.S."/>
            <person name="Kryazhev D.V."/>
            <person name="Alekseeva A.E."/>
            <person name="Makhova M.A."/>
        </authorList>
    </citation>
    <scope>NUCLEOTIDE SEQUENCE [LARGE SCALE GENOMIC DNA]</scope>
    <source>
        <strain evidence="5 12">NNSch 2386</strain>
    </source>
</reference>
<dbReference type="Gene3D" id="3.40.50.300">
    <property type="entry name" value="P-loop containing nucleotide triphosphate hydrolases"/>
    <property type="match status" value="1"/>
</dbReference>
<evidence type="ECO:0000313" key="5">
    <source>
        <dbReference type="EMBL" id="MDQ7174430.1"/>
    </source>
</evidence>